<keyword evidence="2" id="KW-1133">Transmembrane helix</keyword>
<feature type="transmembrane region" description="Helical" evidence="2">
    <location>
        <begin position="17"/>
        <end position="41"/>
    </location>
</feature>
<accession>A0A4Q0YRF4</accession>
<evidence type="ECO:0000313" key="4">
    <source>
        <dbReference type="Proteomes" id="UP000290287"/>
    </source>
</evidence>
<comment type="caution">
    <text evidence="3">The sequence shown here is derived from an EMBL/GenBank/DDBJ whole genome shotgun (WGS) entry which is preliminary data.</text>
</comment>
<sequence>MMSEPSANVTLEKHQKLVTFCVAVWLQLFRLFPTVCLKYVFAIKQRIKRESSKTRRQFSENLVLIMPDQRSNAPELSQEFSRFHAQCEQSRRLLPKTRIGKLKNQLKHADKVQTLGVLENNESKIFMFIHPFGCLQSIMLSLVNHIAEDRTVVLLLDSHSKHHINRFFLKDVVSRLLPAHNIHILCNTDSDIEITLATLIASESKLMMLMSSNINFGEKKAKYTHLFSKQVIGSAVIEELANTHSESAAFFSVCSQLSLINRPNADLNITSLCGQSERSVVCAERRPFNQILYSDLQDKVTARVTQWQLWLDLESFYGRQNIQHVEEDMKSNFDKFVSGRVETPPILRFFSYCIVSVFATAILILINVHYTASDSAVGYLLGEENKVDVKLSSSGQVVDVRVQEGDNVEKGDLLFTLEATQSIDGSSPLGRKVTQQLEEDIERLEKNMAYLRLDHQKNTQSLQTEIQAKSAQRISMEKIINKQLQHIALMKKHVMRIRDLHLKKLATLAQYESEQLNLINAEKELANHELSKSALLTDIARLNNELEKSDYKIEVVLNNEAMKISAVKKQLVEISEKQTTHVYAERDGTVNNLKVSLGDSTVVDGRSVMEIVPIDDGVVKRAVIFIPTNILNNTEVGQDVSVMVDAFPVDEFGIFQGKIIKMSSSTYKHSDFIVDLPRRSLYYKADIEIYTNNSKKQLPVEGFKTGMLINADILRPEVSLFEWLFEPFFKAFTRML</sequence>
<evidence type="ECO:0000256" key="2">
    <source>
        <dbReference type="SAM" id="Phobius"/>
    </source>
</evidence>
<feature type="transmembrane region" description="Helical" evidence="2">
    <location>
        <begin position="349"/>
        <end position="370"/>
    </location>
</feature>
<dbReference type="RefSeq" id="WP_129121856.1">
    <property type="nucleotide sequence ID" value="NZ_PEIB01000007.1"/>
</dbReference>
<gene>
    <name evidence="3" type="ORF">CS022_08100</name>
</gene>
<dbReference type="InterPro" id="IPR050739">
    <property type="entry name" value="MFP"/>
</dbReference>
<organism evidence="3 4">
    <name type="scientific">Veronia nyctiphanis</name>
    <dbReference type="NCBI Taxonomy" id="1278244"/>
    <lineage>
        <taxon>Bacteria</taxon>
        <taxon>Pseudomonadati</taxon>
        <taxon>Pseudomonadota</taxon>
        <taxon>Gammaproteobacteria</taxon>
        <taxon>Vibrionales</taxon>
        <taxon>Vibrionaceae</taxon>
        <taxon>Veronia</taxon>
    </lineage>
</organism>
<protein>
    <submittedName>
        <fullName evidence="3">Uncharacterized protein</fullName>
    </submittedName>
</protein>
<evidence type="ECO:0000313" key="3">
    <source>
        <dbReference type="EMBL" id="RXJ73692.1"/>
    </source>
</evidence>
<dbReference type="EMBL" id="PEIB01000007">
    <property type="protein sequence ID" value="RXJ73692.1"/>
    <property type="molecule type" value="Genomic_DNA"/>
</dbReference>
<dbReference type="PANTHER" id="PTHR30386">
    <property type="entry name" value="MEMBRANE FUSION SUBUNIT OF EMRAB-TOLC MULTIDRUG EFFLUX PUMP"/>
    <property type="match status" value="1"/>
</dbReference>
<dbReference type="Proteomes" id="UP000290287">
    <property type="component" value="Unassembled WGS sequence"/>
</dbReference>
<keyword evidence="2" id="KW-0472">Membrane</keyword>
<dbReference type="AlphaFoldDB" id="A0A4Q0YRF4"/>
<dbReference type="Gene3D" id="2.40.50.100">
    <property type="match status" value="1"/>
</dbReference>
<proteinExistence type="predicted"/>
<keyword evidence="4" id="KW-1185">Reference proteome</keyword>
<feature type="coiled-coil region" evidence="1">
    <location>
        <begin position="511"/>
        <end position="545"/>
    </location>
</feature>
<keyword evidence="1" id="KW-0175">Coiled coil</keyword>
<reference evidence="3 4" key="1">
    <citation type="submission" date="2017-10" db="EMBL/GenBank/DDBJ databases">
        <title>Nyctiphanis sp. nov., isolated from the stomach of the euphausiid Nyctiphanes simplex (Hansen, 1911) in the Gulf of California.</title>
        <authorList>
            <person name="Gomez-Gil B."/>
            <person name="Aguilar-Mendez M."/>
            <person name="Lopez-Cortes A."/>
            <person name="Gomez-Gutierrez J."/>
            <person name="Roque A."/>
            <person name="Lang E."/>
            <person name="Gonzalez-Castillo A."/>
        </authorList>
    </citation>
    <scope>NUCLEOTIDE SEQUENCE [LARGE SCALE GENOMIC DNA]</scope>
    <source>
        <strain evidence="3 4">CAIM 600</strain>
    </source>
</reference>
<name>A0A4Q0YRF4_9GAMM</name>
<dbReference type="PANTHER" id="PTHR30386:SF28">
    <property type="entry name" value="EXPORTED PROTEIN"/>
    <property type="match status" value="1"/>
</dbReference>
<evidence type="ECO:0000256" key="1">
    <source>
        <dbReference type="SAM" id="Coils"/>
    </source>
</evidence>
<dbReference type="PRINTS" id="PR01490">
    <property type="entry name" value="RTXTOXIND"/>
</dbReference>
<dbReference type="OrthoDB" id="9775513at2"/>
<keyword evidence="2" id="KW-0812">Transmembrane</keyword>